<evidence type="ECO:0000313" key="2">
    <source>
        <dbReference type="EMBL" id="QNV37741.1"/>
    </source>
</evidence>
<evidence type="ECO:0008006" key="4">
    <source>
        <dbReference type="Google" id="ProtNLM"/>
    </source>
</evidence>
<keyword evidence="1" id="KW-1133">Transmembrane helix</keyword>
<keyword evidence="1" id="KW-0812">Transmembrane</keyword>
<dbReference type="GeneID" id="96624811"/>
<dbReference type="Proteomes" id="UP000516404">
    <property type="component" value="Chromosome"/>
</dbReference>
<evidence type="ECO:0000256" key="1">
    <source>
        <dbReference type="SAM" id="Phobius"/>
    </source>
</evidence>
<feature type="transmembrane region" description="Helical" evidence="1">
    <location>
        <begin position="74"/>
        <end position="98"/>
    </location>
</feature>
<dbReference type="AlphaFoldDB" id="A0A7H2BDJ5"/>
<dbReference type="EMBL" id="CP061539">
    <property type="protein sequence ID" value="QNV37741.1"/>
    <property type="molecule type" value="Genomic_DNA"/>
</dbReference>
<protein>
    <recommendedName>
        <fullName evidence="4">Major facilitator superfamily (MFS) profile domain-containing protein</fullName>
    </recommendedName>
</protein>
<keyword evidence="1" id="KW-0472">Membrane</keyword>
<gene>
    <name evidence="2" type="ORF">IDM49_11220</name>
</gene>
<sequence length="100" mass="10350">MSRKLHPSSQMLVAASIALGVSIAMLLVAIFFATSSPTITLTVFLIALAVGSLAAFLGALLAIVGLIKHREHTLWLSLILGASVLLNPLTAFSVLLLLGG</sequence>
<feature type="transmembrane region" description="Helical" evidence="1">
    <location>
        <begin position="39"/>
        <end position="67"/>
    </location>
</feature>
<reference evidence="2 3" key="1">
    <citation type="submission" date="2020-09" db="EMBL/GenBank/DDBJ databases">
        <title>Investigation of environmental microbes.</title>
        <authorList>
            <person name="Ou Y."/>
            <person name="Kang Q."/>
        </authorList>
    </citation>
    <scope>NUCLEOTIDE SEQUENCE [LARGE SCALE GENOMIC DNA]</scope>
    <source>
        <strain evidence="2 3">KJZ-14</strain>
    </source>
</reference>
<dbReference type="KEGG" id="rter:IDM49_11220"/>
<feature type="transmembrane region" description="Helical" evidence="1">
    <location>
        <begin position="12"/>
        <end position="33"/>
    </location>
</feature>
<accession>A0A7H2BDJ5</accession>
<proteinExistence type="predicted"/>
<evidence type="ECO:0000313" key="3">
    <source>
        <dbReference type="Proteomes" id="UP000516404"/>
    </source>
</evidence>
<dbReference type="RefSeq" id="WP_190724569.1">
    <property type="nucleotide sequence ID" value="NZ_CP061539.1"/>
</dbReference>
<organism evidence="2 3">
    <name type="scientific">Rothia terrae</name>
    <dbReference type="NCBI Taxonomy" id="396015"/>
    <lineage>
        <taxon>Bacteria</taxon>
        <taxon>Bacillati</taxon>
        <taxon>Actinomycetota</taxon>
        <taxon>Actinomycetes</taxon>
        <taxon>Micrococcales</taxon>
        <taxon>Micrococcaceae</taxon>
        <taxon>Rothia</taxon>
    </lineage>
</organism>
<keyword evidence="3" id="KW-1185">Reference proteome</keyword>
<name>A0A7H2BDJ5_9MICC</name>